<reference evidence="2" key="1">
    <citation type="journal article" date="2014" name="Int. J. Syst. Evol. Microbiol.">
        <title>Complete genome sequence of Corynebacterium casei LMG S-19264T (=DSM 44701T), isolated from a smear-ripened cheese.</title>
        <authorList>
            <consortium name="US DOE Joint Genome Institute (JGI-PGF)"/>
            <person name="Walter F."/>
            <person name="Albersmeier A."/>
            <person name="Kalinowski J."/>
            <person name="Ruckert C."/>
        </authorList>
    </citation>
    <scope>NUCLEOTIDE SEQUENCE</scope>
    <source>
        <strain evidence="2">CGMCC 1.12187</strain>
    </source>
</reference>
<name>A0A917H3E9_9MICC</name>
<evidence type="ECO:0008006" key="4">
    <source>
        <dbReference type="Google" id="ProtNLM"/>
    </source>
</evidence>
<gene>
    <name evidence="2" type="ORF">GCM10011374_32730</name>
</gene>
<proteinExistence type="predicted"/>
<reference evidence="2" key="2">
    <citation type="submission" date="2020-09" db="EMBL/GenBank/DDBJ databases">
        <authorList>
            <person name="Sun Q."/>
            <person name="Zhou Y."/>
        </authorList>
    </citation>
    <scope>NUCLEOTIDE SEQUENCE</scope>
    <source>
        <strain evidence="2">CGMCC 1.12187</strain>
    </source>
</reference>
<keyword evidence="3" id="KW-1185">Reference proteome</keyword>
<feature type="region of interest" description="Disordered" evidence="1">
    <location>
        <begin position="1"/>
        <end position="31"/>
    </location>
</feature>
<sequence>MEFDLLGSLSPRGSGAPPAGPDTPQCSRKGCRQDAAWQIRWNNPRIHAPERRKTWLACPEHREDLEEFLRARGFWKDTVPLDGAAPADTARDGEG</sequence>
<feature type="compositionally biased region" description="Low complexity" evidence="1">
    <location>
        <begin position="1"/>
        <end position="17"/>
    </location>
</feature>
<dbReference type="Proteomes" id="UP000638848">
    <property type="component" value="Unassembled WGS sequence"/>
</dbReference>
<dbReference type="EMBL" id="BMEQ01000023">
    <property type="protein sequence ID" value="GGG66150.1"/>
    <property type="molecule type" value="Genomic_DNA"/>
</dbReference>
<dbReference type="AlphaFoldDB" id="A0A917H3E9"/>
<protein>
    <recommendedName>
        <fullName evidence="4">Acetone carboxylase</fullName>
    </recommendedName>
</protein>
<dbReference type="RefSeq" id="WP_188539167.1">
    <property type="nucleotide sequence ID" value="NZ_BMEQ01000023.1"/>
</dbReference>
<evidence type="ECO:0000313" key="3">
    <source>
        <dbReference type="Proteomes" id="UP000638848"/>
    </source>
</evidence>
<comment type="caution">
    <text evidence="2">The sequence shown here is derived from an EMBL/GenBank/DDBJ whole genome shotgun (WGS) entry which is preliminary data.</text>
</comment>
<organism evidence="2 3">
    <name type="scientific">Kocuria dechangensis</name>
    <dbReference type="NCBI Taxonomy" id="1176249"/>
    <lineage>
        <taxon>Bacteria</taxon>
        <taxon>Bacillati</taxon>
        <taxon>Actinomycetota</taxon>
        <taxon>Actinomycetes</taxon>
        <taxon>Micrococcales</taxon>
        <taxon>Micrococcaceae</taxon>
        <taxon>Kocuria</taxon>
    </lineage>
</organism>
<evidence type="ECO:0000313" key="2">
    <source>
        <dbReference type="EMBL" id="GGG66150.1"/>
    </source>
</evidence>
<evidence type="ECO:0000256" key="1">
    <source>
        <dbReference type="SAM" id="MobiDB-lite"/>
    </source>
</evidence>
<accession>A0A917H3E9</accession>